<dbReference type="EMBL" id="BARU01001541">
    <property type="protein sequence ID" value="GAH18850.1"/>
    <property type="molecule type" value="Genomic_DNA"/>
</dbReference>
<keyword evidence="1" id="KW-0812">Transmembrane</keyword>
<feature type="non-terminal residue" evidence="2">
    <location>
        <position position="1"/>
    </location>
</feature>
<gene>
    <name evidence="2" type="ORF">S03H2_03997</name>
</gene>
<comment type="caution">
    <text evidence="2">The sequence shown here is derived from an EMBL/GenBank/DDBJ whole genome shotgun (WGS) entry which is preliminary data.</text>
</comment>
<sequence length="42" mass="4612">AHIQTAAWGYWFTIVTFAVMLAVTVVSGIQATQRTSWKQATA</sequence>
<keyword evidence="1" id="KW-1133">Transmembrane helix</keyword>
<keyword evidence="1" id="KW-0472">Membrane</keyword>
<dbReference type="AlphaFoldDB" id="X1EES7"/>
<evidence type="ECO:0000256" key="1">
    <source>
        <dbReference type="SAM" id="Phobius"/>
    </source>
</evidence>
<name>X1EES7_9ZZZZ</name>
<protein>
    <submittedName>
        <fullName evidence="2">Uncharacterized protein</fullName>
    </submittedName>
</protein>
<proteinExistence type="predicted"/>
<feature type="transmembrane region" description="Helical" evidence="1">
    <location>
        <begin position="6"/>
        <end position="29"/>
    </location>
</feature>
<accession>X1EES7</accession>
<organism evidence="2">
    <name type="scientific">marine sediment metagenome</name>
    <dbReference type="NCBI Taxonomy" id="412755"/>
    <lineage>
        <taxon>unclassified sequences</taxon>
        <taxon>metagenomes</taxon>
        <taxon>ecological metagenomes</taxon>
    </lineage>
</organism>
<reference evidence="2" key="1">
    <citation type="journal article" date="2014" name="Front. Microbiol.">
        <title>High frequency of phylogenetically diverse reductive dehalogenase-homologous genes in deep subseafloor sedimentary metagenomes.</title>
        <authorList>
            <person name="Kawai M."/>
            <person name="Futagami T."/>
            <person name="Toyoda A."/>
            <person name="Takaki Y."/>
            <person name="Nishi S."/>
            <person name="Hori S."/>
            <person name="Arai W."/>
            <person name="Tsubouchi T."/>
            <person name="Morono Y."/>
            <person name="Uchiyama I."/>
            <person name="Ito T."/>
            <person name="Fujiyama A."/>
            <person name="Inagaki F."/>
            <person name="Takami H."/>
        </authorList>
    </citation>
    <scope>NUCLEOTIDE SEQUENCE</scope>
    <source>
        <strain evidence="2">Expedition CK06-06</strain>
    </source>
</reference>
<evidence type="ECO:0000313" key="2">
    <source>
        <dbReference type="EMBL" id="GAH18850.1"/>
    </source>
</evidence>